<dbReference type="InterPro" id="IPR050179">
    <property type="entry name" value="Trans_hexapeptide_repeat"/>
</dbReference>
<proteinExistence type="inferred from homology"/>
<reference evidence="5 6" key="1">
    <citation type="submission" date="2019-12" db="EMBL/GenBank/DDBJ databases">
        <authorList>
            <person name="Li J."/>
        </authorList>
    </citation>
    <scope>NUCLEOTIDE SEQUENCE [LARGE SCALE GENOMIC DNA]</scope>
    <source>
        <strain evidence="5 6">HL2-2</strain>
    </source>
</reference>
<keyword evidence="6" id="KW-1185">Reference proteome</keyword>
<feature type="active site" description="Proton acceptor" evidence="2">
    <location>
        <position position="140"/>
    </location>
</feature>
<evidence type="ECO:0000256" key="2">
    <source>
        <dbReference type="PIRSR" id="PIRSR620019-1"/>
    </source>
</evidence>
<name>A0A6L6U4F6_9FLAO</name>
<dbReference type="GO" id="GO:0016740">
    <property type="term" value="F:transferase activity"/>
    <property type="evidence" value="ECO:0007669"/>
    <property type="project" value="UniProtKB-KW"/>
</dbReference>
<sequence>MKNILIYGASGHAKMIVDVIKKNNSHNIMGFIDTYKPLGYQLSNYKVIGHREHLKQLSIDLNIEGIIIAIGDNFTRQKVSDNIRRILPNIQFETVVHPTATLAGDIIIEEGSVIMAKAVINAGAKVGKFCIINTASTLGHDSVMADYSSLASGVTIAGTVKIGFCSAICLRSIIIQNVEIGNNTVIGAGSLVLQSIGDLKLAYGNPVKIIKDRKVDSKYLS</sequence>
<dbReference type="Proteomes" id="UP000478208">
    <property type="component" value="Unassembled WGS sequence"/>
</dbReference>
<dbReference type="PANTHER" id="PTHR43300:SF7">
    <property type="entry name" value="UDP-N-ACETYLBACILLOSAMINE N-ACETYLTRANSFERASE"/>
    <property type="match status" value="1"/>
</dbReference>
<feature type="binding site" evidence="3">
    <location>
        <begin position="10"/>
        <end position="12"/>
    </location>
    <ligand>
        <name>substrate</name>
    </ligand>
</feature>
<feature type="site" description="Increases basicity of active site His" evidence="2">
    <location>
        <position position="141"/>
    </location>
</feature>
<evidence type="ECO:0000313" key="6">
    <source>
        <dbReference type="Proteomes" id="UP000478208"/>
    </source>
</evidence>
<evidence type="ECO:0000256" key="1">
    <source>
        <dbReference type="ARBA" id="ARBA00007274"/>
    </source>
</evidence>
<dbReference type="CDD" id="cd03360">
    <property type="entry name" value="LbH_AT_putative"/>
    <property type="match status" value="1"/>
</dbReference>
<organism evidence="5 6">
    <name type="scientific">Winogradskyella endarachnes</name>
    <dbReference type="NCBI Taxonomy" id="2681965"/>
    <lineage>
        <taxon>Bacteria</taxon>
        <taxon>Pseudomonadati</taxon>
        <taxon>Bacteroidota</taxon>
        <taxon>Flavobacteriia</taxon>
        <taxon>Flavobacteriales</taxon>
        <taxon>Flavobacteriaceae</taxon>
        <taxon>Winogradskyella</taxon>
    </lineage>
</organism>
<evidence type="ECO:0000313" key="5">
    <source>
        <dbReference type="EMBL" id="MUU76955.1"/>
    </source>
</evidence>
<protein>
    <submittedName>
        <fullName evidence="5">Transferase</fullName>
    </submittedName>
</protein>
<dbReference type="PANTHER" id="PTHR43300">
    <property type="entry name" value="ACETYLTRANSFERASE"/>
    <property type="match status" value="1"/>
</dbReference>
<dbReference type="InterPro" id="IPR011004">
    <property type="entry name" value="Trimer_LpxA-like_sf"/>
</dbReference>
<evidence type="ECO:0000256" key="3">
    <source>
        <dbReference type="PIRSR" id="PIRSR620019-2"/>
    </source>
</evidence>
<comment type="similarity">
    <text evidence="1">Belongs to the transferase hexapeptide repeat family.</text>
</comment>
<dbReference type="SUPFAM" id="SSF51161">
    <property type="entry name" value="Trimeric LpxA-like enzymes"/>
    <property type="match status" value="1"/>
</dbReference>
<evidence type="ECO:0000259" key="4">
    <source>
        <dbReference type="Pfam" id="PF17836"/>
    </source>
</evidence>
<dbReference type="EMBL" id="WOWS01000001">
    <property type="protein sequence ID" value="MUU76955.1"/>
    <property type="molecule type" value="Genomic_DNA"/>
</dbReference>
<gene>
    <name evidence="5" type="ORF">GN138_00725</name>
</gene>
<keyword evidence="5" id="KW-0808">Transferase</keyword>
<comment type="caution">
    <text evidence="5">The sequence shown here is derived from an EMBL/GenBank/DDBJ whole genome shotgun (WGS) entry which is preliminary data.</text>
</comment>
<dbReference type="Gene3D" id="3.40.50.20">
    <property type="match status" value="1"/>
</dbReference>
<dbReference type="Gene3D" id="2.160.10.10">
    <property type="entry name" value="Hexapeptide repeat proteins"/>
    <property type="match status" value="1"/>
</dbReference>
<dbReference type="NCBIfam" id="TIGR03570">
    <property type="entry name" value="NeuD_NnaD"/>
    <property type="match status" value="1"/>
</dbReference>
<feature type="domain" description="PglD N-terminal" evidence="4">
    <location>
        <begin position="3"/>
        <end position="82"/>
    </location>
</feature>
<accession>A0A6L6U4F6</accession>
<dbReference type="InterPro" id="IPR020019">
    <property type="entry name" value="AcTrfase_PglD-like"/>
</dbReference>
<dbReference type="InterPro" id="IPR041561">
    <property type="entry name" value="PglD_N"/>
</dbReference>
<dbReference type="Pfam" id="PF17836">
    <property type="entry name" value="PglD_N"/>
    <property type="match status" value="1"/>
</dbReference>
<dbReference type="AlphaFoldDB" id="A0A6L6U4F6"/>
<feature type="binding site" evidence="3">
    <location>
        <position position="71"/>
    </location>
    <ligand>
        <name>substrate</name>
    </ligand>
</feature>
<dbReference type="RefSeq" id="WP_157361402.1">
    <property type="nucleotide sequence ID" value="NZ_WOWS01000001.1"/>
</dbReference>